<accession>A0A370GWC4</accession>
<sequence>MIGILILLFLCLIILFGSYLALSAKGFSYMDDSKDPFKDLFKK</sequence>
<dbReference type="RefSeq" id="WP_281269330.1">
    <property type="nucleotide sequence ID" value="NZ_QQAY01000001.1"/>
</dbReference>
<comment type="caution">
    <text evidence="1">The sequence shown here is derived from an EMBL/GenBank/DDBJ whole genome shotgun (WGS) entry which is preliminary data.</text>
</comment>
<dbReference type="AlphaFoldDB" id="A0A370GWC4"/>
<evidence type="ECO:0000313" key="1">
    <source>
        <dbReference type="EMBL" id="RDI47957.1"/>
    </source>
</evidence>
<dbReference type="EMBL" id="QQAY01000001">
    <property type="protein sequence ID" value="RDI47957.1"/>
    <property type="molecule type" value="Genomic_DNA"/>
</dbReference>
<gene>
    <name evidence="1" type="ORF">DFR59_101624</name>
</gene>
<name>A0A370GWC4_9BACI</name>
<reference evidence="1 2" key="1">
    <citation type="submission" date="2018-07" db="EMBL/GenBank/DDBJ databases">
        <title>Genomic Encyclopedia of Type Strains, Phase IV (KMG-IV): sequencing the most valuable type-strain genomes for metagenomic binning, comparative biology and taxonomic classification.</title>
        <authorList>
            <person name="Goeker M."/>
        </authorList>
    </citation>
    <scope>NUCLEOTIDE SEQUENCE [LARGE SCALE GENOMIC DNA]</scope>
    <source>
        <strain evidence="1 2">DSM 25281</strain>
    </source>
</reference>
<proteinExistence type="predicted"/>
<dbReference type="Proteomes" id="UP000255326">
    <property type="component" value="Unassembled WGS sequence"/>
</dbReference>
<organism evidence="1 2">
    <name type="scientific">Falsibacillus pallidus</name>
    <dbReference type="NCBI Taxonomy" id="493781"/>
    <lineage>
        <taxon>Bacteria</taxon>
        <taxon>Bacillati</taxon>
        <taxon>Bacillota</taxon>
        <taxon>Bacilli</taxon>
        <taxon>Bacillales</taxon>
        <taxon>Bacillaceae</taxon>
        <taxon>Falsibacillus</taxon>
    </lineage>
</organism>
<protein>
    <submittedName>
        <fullName evidence="1">Uncharacterized protein</fullName>
    </submittedName>
</protein>
<evidence type="ECO:0000313" key="2">
    <source>
        <dbReference type="Proteomes" id="UP000255326"/>
    </source>
</evidence>
<keyword evidence="2" id="KW-1185">Reference proteome</keyword>